<reference evidence="1 2" key="1">
    <citation type="submission" date="2019-05" db="EMBL/GenBank/DDBJ databases">
        <title>Panacibacter sp. strain 17mud1-8 Genome sequencing and assembly.</title>
        <authorList>
            <person name="Chhetri G."/>
        </authorList>
    </citation>
    <scope>NUCLEOTIDE SEQUENCE [LARGE SCALE GENOMIC DNA]</scope>
    <source>
        <strain evidence="1 2">17mud1-8</strain>
    </source>
</reference>
<dbReference type="OrthoDB" id="798979at2"/>
<comment type="caution">
    <text evidence="1">The sequence shown here is derived from an EMBL/GenBank/DDBJ whole genome shotgun (WGS) entry which is preliminary data.</text>
</comment>
<dbReference type="AlphaFoldDB" id="A0A4V5UV77"/>
<dbReference type="EMBL" id="SZQL01000003">
    <property type="protein sequence ID" value="TKK70383.1"/>
    <property type="molecule type" value="Genomic_DNA"/>
</dbReference>
<name>A0A4V5UV77_9BACT</name>
<proteinExistence type="predicted"/>
<evidence type="ECO:0000313" key="2">
    <source>
        <dbReference type="Proteomes" id="UP000305848"/>
    </source>
</evidence>
<evidence type="ECO:0000313" key="1">
    <source>
        <dbReference type="EMBL" id="TKK70383.1"/>
    </source>
</evidence>
<dbReference type="RefSeq" id="WP_137260929.1">
    <property type="nucleotide sequence ID" value="NZ_SZQL01000003.1"/>
</dbReference>
<protein>
    <submittedName>
        <fullName evidence="1">Uncharacterized protein</fullName>
    </submittedName>
</protein>
<sequence>MKIALQYVNDINGKTQAVQLPLTEWEKVLNKLKKYEQALKLRSDLKEAFEQVAVLKQTKGHKQTLNEFLNEL</sequence>
<gene>
    <name evidence="1" type="ORF">FC093_06450</name>
</gene>
<organism evidence="1 2">
    <name type="scientific">Ilyomonas limi</name>
    <dbReference type="NCBI Taxonomy" id="2575867"/>
    <lineage>
        <taxon>Bacteria</taxon>
        <taxon>Pseudomonadati</taxon>
        <taxon>Bacteroidota</taxon>
        <taxon>Chitinophagia</taxon>
        <taxon>Chitinophagales</taxon>
        <taxon>Chitinophagaceae</taxon>
        <taxon>Ilyomonas</taxon>
    </lineage>
</organism>
<accession>A0A4V5UV77</accession>
<keyword evidence="2" id="KW-1185">Reference proteome</keyword>
<dbReference type="Proteomes" id="UP000305848">
    <property type="component" value="Unassembled WGS sequence"/>
</dbReference>